<proteinExistence type="inferred from homology"/>
<evidence type="ECO:0000256" key="7">
    <source>
        <dbReference type="ARBA" id="ARBA00022927"/>
    </source>
</evidence>
<evidence type="ECO:0000256" key="1">
    <source>
        <dbReference type="ARBA" id="ARBA00004163"/>
    </source>
</evidence>
<dbReference type="EMBL" id="BLAL01000011">
    <property type="protein sequence ID" value="GES74292.1"/>
    <property type="molecule type" value="Genomic_DNA"/>
</dbReference>
<evidence type="ECO:0000256" key="3">
    <source>
        <dbReference type="ARBA" id="ARBA00022448"/>
    </source>
</evidence>
<comment type="similarity">
    <text evidence="2">Belongs to the USE1 family.</text>
</comment>
<keyword evidence="5" id="KW-0256">Endoplasmic reticulum</keyword>
<dbReference type="OrthoDB" id="4506189at2759"/>
<dbReference type="PANTHER" id="PTHR13050">
    <property type="entry name" value="USE1-LIKE PROTEIN"/>
    <property type="match status" value="1"/>
</dbReference>
<evidence type="ECO:0000256" key="8">
    <source>
        <dbReference type="ARBA" id="ARBA00022989"/>
    </source>
</evidence>
<keyword evidence="8 10" id="KW-1133">Transmembrane helix</keyword>
<dbReference type="GO" id="GO:0031201">
    <property type="term" value="C:SNARE complex"/>
    <property type="evidence" value="ECO:0007669"/>
    <property type="project" value="TreeGrafter"/>
</dbReference>
<sequence length="288" mass="33423">MTLTATQIPTKAEVNLRRLLAVCEKQASEEISLIRGSDKVKYVANIKYLRKLLEQIEWEANSEQIDKTAISEYSRKIQQLSNIVDENKLTSPVTRTFSQARFVNHANQTQTEKNKENQLELKMVRQAEKEQKEELLQPPTQTFTEEPEVMTTYSNKRTELFSSEASSSEIRQRRVNTFDPEDTTNIESVLQHHRKTQEELTNDLVRMVERLKLNSETFGNILIRDEKIIDEAQNVIGSNLDRLKREGNRLGKYAARSSKTTWLVWSVVLFVCITWGLMFMLIRITPKG</sequence>
<organism evidence="11 12">
    <name type="scientific">Rhizophagus clarus</name>
    <dbReference type="NCBI Taxonomy" id="94130"/>
    <lineage>
        <taxon>Eukaryota</taxon>
        <taxon>Fungi</taxon>
        <taxon>Fungi incertae sedis</taxon>
        <taxon>Mucoromycota</taxon>
        <taxon>Glomeromycotina</taxon>
        <taxon>Glomeromycetes</taxon>
        <taxon>Glomerales</taxon>
        <taxon>Glomeraceae</taxon>
        <taxon>Rhizophagus</taxon>
    </lineage>
</organism>
<dbReference type="GO" id="GO:0005789">
    <property type="term" value="C:endoplasmic reticulum membrane"/>
    <property type="evidence" value="ECO:0007669"/>
    <property type="project" value="UniProtKB-SubCell"/>
</dbReference>
<dbReference type="InterPro" id="IPR019150">
    <property type="entry name" value="Vesicle_transport_protein_Use1"/>
</dbReference>
<evidence type="ECO:0000256" key="5">
    <source>
        <dbReference type="ARBA" id="ARBA00022824"/>
    </source>
</evidence>
<evidence type="ECO:0000256" key="4">
    <source>
        <dbReference type="ARBA" id="ARBA00022692"/>
    </source>
</evidence>
<comment type="subcellular location">
    <subcellularLocation>
        <location evidence="1">Endoplasmic reticulum membrane</location>
        <topology evidence="1">Single-pass type IV membrane protein</topology>
    </subcellularLocation>
</comment>
<keyword evidence="6" id="KW-0931">ER-Golgi transport</keyword>
<keyword evidence="4 10" id="KW-0812">Transmembrane</keyword>
<feature type="transmembrane region" description="Helical" evidence="10">
    <location>
        <begin position="262"/>
        <end position="282"/>
    </location>
</feature>
<evidence type="ECO:0000256" key="6">
    <source>
        <dbReference type="ARBA" id="ARBA00022892"/>
    </source>
</evidence>
<dbReference type="PANTHER" id="PTHR13050:SF7">
    <property type="entry name" value="VESICLE TRANSPORT PROTEIN USE1"/>
    <property type="match status" value="1"/>
</dbReference>
<dbReference type="AlphaFoldDB" id="A0A8H3KR35"/>
<dbReference type="GO" id="GO:0006890">
    <property type="term" value="P:retrograde vesicle-mediated transport, Golgi to endoplasmic reticulum"/>
    <property type="evidence" value="ECO:0007669"/>
    <property type="project" value="TreeGrafter"/>
</dbReference>
<dbReference type="GO" id="GO:0015031">
    <property type="term" value="P:protein transport"/>
    <property type="evidence" value="ECO:0007669"/>
    <property type="project" value="UniProtKB-KW"/>
</dbReference>
<reference evidence="11" key="1">
    <citation type="submission" date="2019-10" db="EMBL/GenBank/DDBJ databases">
        <title>Conservation and host-specific expression of non-tandemly repeated heterogenous ribosome RNA gene in arbuscular mycorrhizal fungi.</title>
        <authorList>
            <person name="Maeda T."/>
            <person name="Kobayashi Y."/>
            <person name="Nakagawa T."/>
            <person name="Ezawa T."/>
            <person name="Yamaguchi K."/>
            <person name="Bino T."/>
            <person name="Nishimoto Y."/>
            <person name="Shigenobu S."/>
            <person name="Kawaguchi M."/>
        </authorList>
    </citation>
    <scope>NUCLEOTIDE SEQUENCE</scope>
    <source>
        <strain evidence="11">HR1</strain>
    </source>
</reference>
<dbReference type="GO" id="GO:0005484">
    <property type="term" value="F:SNAP receptor activity"/>
    <property type="evidence" value="ECO:0007669"/>
    <property type="project" value="TreeGrafter"/>
</dbReference>
<evidence type="ECO:0000313" key="12">
    <source>
        <dbReference type="Proteomes" id="UP000615446"/>
    </source>
</evidence>
<dbReference type="Proteomes" id="UP000615446">
    <property type="component" value="Unassembled WGS sequence"/>
</dbReference>
<keyword evidence="7" id="KW-0653">Protein transport</keyword>
<evidence type="ECO:0000256" key="2">
    <source>
        <dbReference type="ARBA" id="ARBA00007891"/>
    </source>
</evidence>
<protein>
    <submittedName>
        <fullName evidence="11">Vesicle transport protein USE1</fullName>
    </submittedName>
</protein>
<evidence type="ECO:0000256" key="9">
    <source>
        <dbReference type="ARBA" id="ARBA00023136"/>
    </source>
</evidence>
<keyword evidence="3" id="KW-0813">Transport</keyword>
<dbReference type="Pfam" id="PF09753">
    <property type="entry name" value="Use1"/>
    <property type="match status" value="1"/>
</dbReference>
<gene>
    <name evidence="11" type="ORF">RCL2_000178300</name>
</gene>
<name>A0A8H3KR35_9GLOM</name>
<keyword evidence="9 10" id="KW-0472">Membrane</keyword>
<evidence type="ECO:0000256" key="10">
    <source>
        <dbReference type="SAM" id="Phobius"/>
    </source>
</evidence>
<comment type="caution">
    <text evidence="11">The sequence shown here is derived from an EMBL/GenBank/DDBJ whole genome shotgun (WGS) entry which is preliminary data.</text>
</comment>
<evidence type="ECO:0000313" key="11">
    <source>
        <dbReference type="EMBL" id="GES74292.1"/>
    </source>
</evidence>
<accession>A0A8H3KR35</accession>
<dbReference type="CDD" id="cd15860">
    <property type="entry name" value="SNARE_USE1"/>
    <property type="match status" value="1"/>
</dbReference>